<evidence type="ECO:0000256" key="1">
    <source>
        <dbReference type="ARBA" id="ARBA00004141"/>
    </source>
</evidence>
<organism evidence="11 12">
    <name type="scientific">Polarella glacialis</name>
    <name type="common">Dinoflagellate</name>
    <dbReference type="NCBI Taxonomy" id="89957"/>
    <lineage>
        <taxon>Eukaryota</taxon>
        <taxon>Sar</taxon>
        <taxon>Alveolata</taxon>
        <taxon>Dinophyceae</taxon>
        <taxon>Suessiales</taxon>
        <taxon>Suessiaceae</taxon>
        <taxon>Polarella</taxon>
    </lineage>
</organism>
<evidence type="ECO:0000256" key="2">
    <source>
        <dbReference type="ARBA" id="ARBA00005731"/>
    </source>
</evidence>
<comment type="subcellular location">
    <subcellularLocation>
        <location evidence="1">Membrane</location>
        <topology evidence="1">Multi-pass membrane protein</topology>
    </subcellularLocation>
</comment>
<feature type="chain" id="PRO_5032358270" description="peptidylprolyl isomerase" evidence="9">
    <location>
        <begin position="26"/>
        <end position="710"/>
    </location>
</feature>
<dbReference type="PANTHER" id="PTHR16119:SF17">
    <property type="entry name" value="TRANSMEMBRANE PROTEIN 144"/>
    <property type="match status" value="1"/>
</dbReference>
<evidence type="ECO:0000256" key="5">
    <source>
        <dbReference type="ARBA" id="ARBA00023136"/>
    </source>
</evidence>
<dbReference type="GO" id="GO:0015144">
    <property type="term" value="F:carbohydrate transmembrane transporter activity"/>
    <property type="evidence" value="ECO:0007669"/>
    <property type="project" value="InterPro"/>
</dbReference>
<dbReference type="GO" id="GO:0006457">
    <property type="term" value="P:protein folding"/>
    <property type="evidence" value="ECO:0007669"/>
    <property type="project" value="InterPro"/>
</dbReference>
<feature type="domain" description="PPIase FKBP-type" evidence="10">
    <location>
        <begin position="75"/>
        <end position="173"/>
    </location>
</feature>
<feature type="signal peptide" evidence="9">
    <location>
        <begin position="1"/>
        <end position="25"/>
    </location>
</feature>
<evidence type="ECO:0000313" key="12">
    <source>
        <dbReference type="Proteomes" id="UP000654075"/>
    </source>
</evidence>
<evidence type="ECO:0000256" key="6">
    <source>
        <dbReference type="PROSITE-ProRule" id="PRU00277"/>
    </source>
</evidence>
<comment type="similarity">
    <text evidence="2">Belongs to the TMEM144 family.</text>
</comment>
<dbReference type="GO" id="GO:0003755">
    <property type="term" value="F:peptidyl-prolyl cis-trans isomerase activity"/>
    <property type="evidence" value="ECO:0007669"/>
    <property type="project" value="UniProtKB-KW"/>
</dbReference>
<feature type="compositionally biased region" description="Low complexity" evidence="7">
    <location>
        <begin position="509"/>
        <end position="527"/>
    </location>
</feature>
<dbReference type="Gene3D" id="6.10.250.2970">
    <property type="match status" value="1"/>
</dbReference>
<dbReference type="InterPro" id="IPR000774">
    <property type="entry name" value="PPIase_FKBP_N"/>
</dbReference>
<feature type="transmembrane region" description="Helical" evidence="8">
    <location>
        <begin position="687"/>
        <end position="709"/>
    </location>
</feature>
<keyword evidence="9" id="KW-0732">Signal</keyword>
<reference evidence="11" key="1">
    <citation type="submission" date="2021-02" db="EMBL/GenBank/DDBJ databases">
        <authorList>
            <person name="Dougan E. K."/>
            <person name="Rhodes N."/>
            <person name="Thang M."/>
            <person name="Chan C."/>
        </authorList>
    </citation>
    <scope>NUCLEOTIDE SEQUENCE</scope>
</reference>
<dbReference type="Pfam" id="PF01346">
    <property type="entry name" value="FKBP_N"/>
    <property type="match status" value="1"/>
</dbReference>
<gene>
    <name evidence="11" type="ORF">PGLA1383_LOCUS27355</name>
</gene>
<keyword evidence="5 8" id="KW-0472">Membrane</keyword>
<protein>
    <recommendedName>
        <fullName evidence="6">peptidylprolyl isomerase</fullName>
        <ecNumber evidence="6">5.2.1.8</ecNumber>
    </recommendedName>
</protein>
<dbReference type="InterPro" id="IPR046357">
    <property type="entry name" value="PPIase_dom_sf"/>
</dbReference>
<feature type="region of interest" description="Disordered" evidence="7">
    <location>
        <begin position="457"/>
        <end position="550"/>
    </location>
</feature>
<comment type="caution">
    <text evidence="11">The sequence shown here is derived from an EMBL/GenBank/DDBJ whole genome shotgun (WGS) entry which is preliminary data.</text>
</comment>
<dbReference type="InterPro" id="IPR010651">
    <property type="entry name" value="Sugar_transport"/>
</dbReference>
<accession>A0A813FCL5</accession>
<keyword evidence="6" id="KW-0697">Rotamase</keyword>
<sequence>MGSMAHFMRSFLRLGFLQLVVVVASEEAKDMAAIKADGAAFLAENKGREGVITLKSGLQYKVLKKGDGKFHPKKDTSCSCHYAGTTLSLTADAINLPEDEWTEFDSSWKRGDPTEFAPNQVIKGWTEAMQFMVEGDKWEMYIPSDLGYGDQGSGAKIKGGEMLIFRMEMLKIVGSGKVKAVHCNLSTKECGDLATFQSCWISLVPKPEMHAVSHICQRSAMLSMANHRPQRVGFTADRQAPIAEEEGRDPTARLAQGGRPQCLISAVKAVTVQSNIEDVRTVAVHSELRGFGDTGPVRPPDAGADHGPNVRAILLSAVFYGSYFVPAKKYEIHDGLIFQWYQCSGIMISGFICAIFRNNWHETGEQSSGFYVAPEGMLSGLIFVVGNITGTFSVKACGLGNYYTVHQVTNLGITFLVGVYGPSLGVPSTPPHDVGLAALGFLCVLIGMMPIMFMEKDSNGASSAPTKPLTSFPEDAEAEPISPGGAGRPPTKLDLLFQEHQGDAQSEQSPVGSSPSPSRVPISPRPSKVLEHRQVPGVDPGSSGTLGLQKPLLGFEKPMLGFKKPMLEPVKTNFRQLNAFTWDGTLGRPVFSKEPNSPPLSCLGDISMVVKEIDDEGEFDDSPNFEGDPVDGQPLLGKRADDGFRTWLGGIALSLLTGAVMAVIYLPQLVWKARLKETGVTPQGFDYFFSMSVGIYLGSTAWLICGGAWR</sequence>
<dbReference type="InterPro" id="IPR001179">
    <property type="entry name" value="PPIase_FKBP_dom"/>
</dbReference>
<name>A0A813FCL5_POLGL</name>
<dbReference type="EMBL" id="CAJNNV010024341">
    <property type="protein sequence ID" value="CAE8609529.1"/>
    <property type="molecule type" value="Genomic_DNA"/>
</dbReference>
<keyword evidence="3 8" id="KW-0812">Transmembrane</keyword>
<feature type="transmembrane region" description="Helical" evidence="8">
    <location>
        <begin position="337"/>
        <end position="357"/>
    </location>
</feature>
<evidence type="ECO:0000259" key="10">
    <source>
        <dbReference type="PROSITE" id="PS50059"/>
    </source>
</evidence>
<dbReference type="EC" id="5.2.1.8" evidence="6"/>
<evidence type="ECO:0000256" key="3">
    <source>
        <dbReference type="ARBA" id="ARBA00022692"/>
    </source>
</evidence>
<comment type="catalytic activity">
    <reaction evidence="6">
        <text>[protein]-peptidylproline (omega=180) = [protein]-peptidylproline (omega=0)</text>
        <dbReference type="Rhea" id="RHEA:16237"/>
        <dbReference type="Rhea" id="RHEA-COMP:10747"/>
        <dbReference type="Rhea" id="RHEA-COMP:10748"/>
        <dbReference type="ChEBI" id="CHEBI:83833"/>
        <dbReference type="ChEBI" id="CHEBI:83834"/>
        <dbReference type="EC" id="5.2.1.8"/>
    </reaction>
</comment>
<dbReference type="Pfam" id="PF07857">
    <property type="entry name" value="TMEM144"/>
    <property type="match status" value="1"/>
</dbReference>
<evidence type="ECO:0000256" key="9">
    <source>
        <dbReference type="SAM" id="SignalP"/>
    </source>
</evidence>
<dbReference type="AlphaFoldDB" id="A0A813FCL5"/>
<dbReference type="Proteomes" id="UP000654075">
    <property type="component" value="Unassembled WGS sequence"/>
</dbReference>
<dbReference type="PANTHER" id="PTHR16119">
    <property type="entry name" value="TRANSMEMBRANE PROTEIN 144"/>
    <property type="match status" value="1"/>
</dbReference>
<feature type="compositionally biased region" description="Polar residues" evidence="7">
    <location>
        <begin position="459"/>
        <end position="469"/>
    </location>
</feature>
<evidence type="ECO:0000256" key="8">
    <source>
        <dbReference type="SAM" id="Phobius"/>
    </source>
</evidence>
<proteinExistence type="inferred from homology"/>
<dbReference type="SUPFAM" id="SSF54534">
    <property type="entry name" value="FKBP-like"/>
    <property type="match status" value="1"/>
</dbReference>
<evidence type="ECO:0000256" key="7">
    <source>
        <dbReference type="SAM" id="MobiDB-lite"/>
    </source>
</evidence>
<dbReference type="OrthoDB" id="1902587at2759"/>
<dbReference type="PROSITE" id="PS50059">
    <property type="entry name" value="FKBP_PPIASE"/>
    <property type="match status" value="1"/>
</dbReference>
<dbReference type="Pfam" id="PF00254">
    <property type="entry name" value="FKBP_C"/>
    <property type="match status" value="1"/>
</dbReference>
<keyword evidence="12" id="KW-1185">Reference proteome</keyword>
<evidence type="ECO:0000313" key="11">
    <source>
        <dbReference type="EMBL" id="CAE8609529.1"/>
    </source>
</evidence>
<keyword evidence="6" id="KW-0413">Isomerase</keyword>
<feature type="transmembrane region" description="Helical" evidence="8">
    <location>
        <begin position="434"/>
        <end position="453"/>
    </location>
</feature>
<evidence type="ECO:0000256" key="4">
    <source>
        <dbReference type="ARBA" id="ARBA00022989"/>
    </source>
</evidence>
<feature type="transmembrane region" description="Helical" evidence="8">
    <location>
        <begin position="369"/>
        <end position="390"/>
    </location>
</feature>
<keyword evidence="4 8" id="KW-1133">Transmembrane helix</keyword>
<dbReference type="InterPro" id="IPR012435">
    <property type="entry name" value="TMEM144"/>
</dbReference>
<dbReference type="Gene3D" id="3.10.50.40">
    <property type="match status" value="1"/>
</dbReference>
<feature type="non-terminal residue" evidence="11">
    <location>
        <position position="710"/>
    </location>
</feature>
<feature type="transmembrane region" description="Helical" evidence="8">
    <location>
        <begin position="647"/>
        <end position="667"/>
    </location>
</feature>
<dbReference type="GO" id="GO:0016020">
    <property type="term" value="C:membrane"/>
    <property type="evidence" value="ECO:0007669"/>
    <property type="project" value="UniProtKB-SubCell"/>
</dbReference>